<keyword evidence="3" id="KW-1185">Reference proteome</keyword>
<dbReference type="OrthoDB" id="10532541at2759"/>
<dbReference type="HOGENOM" id="CLU_868800_0_0_1"/>
<feature type="region of interest" description="Disordered" evidence="1">
    <location>
        <begin position="133"/>
        <end position="320"/>
    </location>
</feature>
<dbReference type="RefSeq" id="XP_007759656.1">
    <property type="nucleotide sequence ID" value="XM_007761466.1"/>
</dbReference>
<feature type="compositionally biased region" description="Acidic residues" evidence="1">
    <location>
        <begin position="157"/>
        <end position="185"/>
    </location>
</feature>
<evidence type="ECO:0000256" key="1">
    <source>
        <dbReference type="SAM" id="MobiDB-lite"/>
    </source>
</evidence>
<dbReference type="EMBL" id="AMGW01000005">
    <property type="protein sequence ID" value="EXJ57122.1"/>
    <property type="molecule type" value="Genomic_DNA"/>
</dbReference>
<dbReference type="VEuPathDB" id="FungiDB:A1O7_07466"/>
<feature type="compositionally biased region" description="Basic residues" evidence="1">
    <location>
        <begin position="293"/>
        <end position="304"/>
    </location>
</feature>
<proteinExistence type="predicted"/>
<dbReference type="eggNOG" id="ENOG502T5BT">
    <property type="taxonomic scope" value="Eukaryota"/>
</dbReference>
<dbReference type="GeneID" id="19182041"/>
<dbReference type="AlphaFoldDB" id="W9VN31"/>
<feature type="compositionally biased region" description="Basic and acidic residues" evidence="1">
    <location>
        <begin position="273"/>
        <end position="292"/>
    </location>
</feature>
<evidence type="ECO:0000313" key="2">
    <source>
        <dbReference type="EMBL" id="EXJ57122.1"/>
    </source>
</evidence>
<organism evidence="2 3">
    <name type="scientific">Cladophialophora yegresii CBS 114405</name>
    <dbReference type="NCBI Taxonomy" id="1182544"/>
    <lineage>
        <taxon>Eukaryota</taxon>
        <taxon>Fungi</taxon>
        <taxon>Dikarya</taxon>
        <taxon>Ascomycota</taxon>
        <taxon>Pezizomycotina</taxon>
        <taxon>Eurotiomycetes</taxon>
        <taxon>Chaetothyriomycetidae</taxon>
        <taxon>Chaetothyriales</taxon>
        <taxon>Herpotrichiellaceae</taxon>
        <taxon>Cladophialophora</taxon>
    </lineage>
</organism>
<evidence type="ECO:0000313" key="3">
    <source>
        <dbReference type="Proteomes" id="UP000019473"/>
    </source>
</evidence>
<feature type="compositionally biased region" description="Basic and acidic residues" evidence="1">
    <location>
        <begin position="247"/>
        <end position="262"/>
    </location>
</feature>
<sequence>MPPKRRRQATVAAVPRGPNHQLNILRDHLDAQVKAEANLEATEDANLQDALEKDINNRNTVLANTIDDFLHDPFSRQPVSDFSNAEKYALRSLRNALVNELNQPCKANKTALMKANGSLVILLRPNATGKADMKQWVPPNYMSEDNSDNSTGSSESSESDSEGEDDSDDEEDGSDNGEDGEDGGEAGDSLSMVPNFSDTAALEWRPRHMRESLDQSVYEIDNPDIKHSDPIDQPTWDTLIENQPKPVEWRFESTDTETENKSVRKKKKKKKSRMEEKEGEKKGKKKKAEERKGKKKKKKSKKRHTQDSLQDDTVKKQRLH</sequence>
<gene>
    <name evidence="2" type="ORF">A1O7_07466</name>
</gene>
<dbReference type="Proteomes" id="UP000019473">
    <property type="component" value="Unassembled WGS sequence"/>
</dbReference>
<name>W9VN31_9EURO</name>
<accession>W9VN31</accession>
<feature type="compositionally biased region" description="Basic residues" evidence="1">
    <location>
        <begin position="263"/>
        <end position="272"/>
    </location>
</feature>
<feature type="compositionally biased region" description="Basic and acidic residues" evidence="1">
    <location>
        <begin position="204"/>
        <end position="213"/>
    </location>
</feature>
<reference evidence="2 3" key="1">
    <citation type="submission" date="2013-03" db="EMBL/GenBank/DDBJ databases">
        <title>The Genome Sequence of Cladophialophora yegresii CBS 114405.</title>
        <authorList>
            <consortium name="The Broad Institute Genomics Platform"/>
            <person name="Cuomo C."/>
            <person name="de Hoog S."/>
            <person name="Gorbushina A."/>
            <person name="Walker B."/>
            <person name="Young S.K."/>
            <person name="Zeng Q."/>
            <person name="Gargeya S."/>
            <person name="Fitzgerald M."/>
            <person name="Haas B."/>
            <person name="Abouelleil A."/>
            <person name="Allen A.W."/>
            <person name="Alvarado L."/>
            <person name="Arachchi H.M."/>
            <person name="Berlin A.M."/>
            <person name="Chapman S.B."/>
            <person name="Gainer-Dewar J."/>
            <person name="Goldberg J."/>
            <person name="Griggs A."/>
            <person name="Gujja S."/>
            <person name="Hansen M."/>
            <person name="Howarth C."/>
            <person name="Imamovic A."/>
            <person name="Ireland A."/>
            <person name="Larimer J."/>
            <person name="McCowan C."/>
            <person name="Murphy C."/>
            <person name="Pearson M."/>
            <person name="Poon T.W."/>
            <person name="Priest M."/>
            <person name="Roberts A."/>
            <person name="Saif S."/>
            <person name="Shea T."/>
            <person name="Sisk P."/>
            <person name="Sykes S."/>
            <person name="Wortman J."/>
            <person name="Nusbaum C."/>
            <person name="Birren B."/>
        </authorList>
    </citation>
    <scope>NUCLEOTIDE SEQUENCE [LARGE SCALE GENOMIC DNA]</scope>
    <source>
        <strain evidence="2 3">CBS 114405</strain>
    </source>
</reference>
<comment type="caution">
    <text evidence="2">The sequence shown here is derived from an EMBL/GenBank/DDBJ whole genome shotgun (WGS) entry which is preliminary data.</text>
</comment>
<protein>
    <submittedName>
        <fullName evidence="2">Uncharacterized protein</fullName>
    </submittedName>
</protein>